<name>A0A375A9S9_9GAMM</name>
<sequence>MHVLIEKIKRYKNNPVIDLDSAERINDLIERNGDYIFNDAVLYDISWVFIEGITNSTEKDPEKLFAMIKTFFNKLNVND</sequence>
<dbReference type="EMBL" id="LT615367">
    <property type="protein sequence ID" value="SLM62790.1"/>
    <property type="molecule type" value="Genomic_DNA"/>
</dbReference>
<gene>
    <name evidence="1" type="ORF">DAQ1742_01853</name>
</gene>
<proteinExistence type="predicted"/>
<keyword evidence="2" id="KW-1185">Reference proteome</keyword>
<dbReference type="KEGG" id="daq:DAQ1742_01853"/>
<protein>
    <submittedName>
        <fullName evidence="1">Uncharacterized protein</fullName>
    </submittedName>
</protein>
<dbReference type="AlphaFoldDB" id="A0A375A9S9"/>
<reference evidence="1 2" key="1">
    <citation type="submission" date="2016-09" db="EMBL/GenBank/DDBJ databases">
        <authorList>
            <person name="Reverchon S."/>
            <person name="Nasser W."/>
            <person name="Leonard S."/>
            <person name="Brochier C."/>
            <person name="Duprey A."/>
        </authorList>
    </citation>
    <scope>NUCLEOTIDE SEQUENCE [LARGE SCALE GENOMIC DNA]</scope>
    <source>
        <strain evidence="1 2">174/2</strain>
    </source>
</reference>
<evidence type="ECO:0000313" key="2">
    <source>
        <dbReference type="Proteomes" id="UP000294820"/>
    </source>
</evidence>
<accession>A0A375A9S9</accession>
<dbReference type="Proteomes" id="UP000294820">
    <property type="component" value="Chromosome 1"/>
</dbReference>
<evidence type="ECO:0000313" key="1">
    <source>
        <dbReference type="EMBL" id="SLM62790.1"/>
    </source>
</evidence>
<organism evidence="1 2">
    <name type="scientific">Dickeya aquatica</name>
    <dbReference type="NCBI Taxonomy" id="1401087"/>
    <lineage>
        <taxon>Bacteria</taxon>
        <taxon>Pseudomonadati</taxon>
        <taxon>Pseudomonadota</taxon>
        <taxon>Gammaproteobacteria</taxon>
        <taxon>Enterobacterales</taxon>
        <taxon>Pectobacteriaceae</taxon>
        <taxon>Dickeya</taxon>
    </lineage>
</organism>